<comment type="caution">
    <text evidence="4">The sequence shown here is derived from an EMBL/GenBank/DDBJ whole genome shotgun (WGS) entry which is preliminary data.</text>
</comment>
<evidence type="ECO:0000256" key="3">
    <source>
        <dbReference type="PIRSR" id="PIRSR016184-1"/>
    </source>
</evidence>
<feature type="active site" evidence="3">
    <location>
        <position position="44"/>
    </location>
</feature>
<dbReference type="Gene3D" id="3.10.310.10">
    <property type="entry name" value="Diaminopimelate Epimerase, Chain A, domain 1"/>
    <property type="match status" value="2"/>
</dbReference>
<dbReference type="EMBL" id="BLXU01000001">
    <property type="protein sequence ID" value="GFO50870.1"/>
    <property type="molecule type" value="Genomic_DNA"/>
</dbReference>
<dbReference type="GO" id="GO:0016853">
    <property type="term" value="F:isomerase activity"/>
    <property type="evidence" value="ECO:0007669"/>
    <property type="project" value="UniProtKB-KW"/>
</dbReference>
<sequence>MPYDIINAFTSKESLGNPAAVYILTQQLPKERLQQIASEIALPETSFIYKNVEEEWEIQWFSPKREVLLCGHGLIAAAFFIKQKLEKEREILSFKSKSGKLTVTMHNDQFILNFPSQQLFPKPITEKMKAAFPGAIIQEAYTTQEKDHLVLVLDSEIAVNNAKPQIAIIKLLAPHAVTITAKGAEVDFVSRYFAPHGGVDEDPVTGSLHTRLAPLWGEKLEKTKLIAKQLSNRGGFIVCEIEGERVKISGQATLSAENKDLKEDSITEISWRK</sequence>
<dbReference type="Proteomes" id="UP000504756">
    <property type="component" value="Unassembled WGS sequence"/>
</dbReference>
<protein>
    <submittedName>
        <fullName evidence="4">Putative isomerase</fullName>
    </submittedName>
</protein>
<reference evidence="4 5" key="1">
    <citation type="submission" date="2020-06" db="EMBL/GenBank/DDBJ databases">
        <title>Draft genome sequence of Lactic acid bacteria from Okinawan-style tofu.</title>
        <authorList>
            <person name="Takara I."/>
            <person name="Ikematsu S."/>
        </authorList>
    </citation>
    <scope>NUCLEOTIDE SEQUENCE [LARGE SCALE GENOMIC DNA]</scope>
    <source>
        <strain evidence="5">lg38</strain>
    </source>
</reference>
<keyword evidence="2 4" id="KW-0413">Isomerase</keyword>
<dbReference type="GO" id="GO:0005737">
    <property type="term" value="C:cytoplasm"/>
    <property type="evidence" value="ECO:0007669"/>
    <property type="project" value="TreeGrafter"/>
</dbReference>
<evidence type="ECO:0000313" key="4">
    <source>
        <dbReference type="EMBL" id="GFO50870.1"/>
    </source>
</evidence>
<evidence type="ECO:0000256" key="2">
    <source>
        <dbReference type="ARBA" id="ARBA00023235"/>
    </source>
</evidence>
<dbReference type="AlphaFoldDB" id="A0A6L2ZTP8"/>
<dbReference type="NCBIfam" id="TIGR00654">
    <property type="entry name" value="PhzF_family"/>
    <property type="match status" value="1"/>
</dbReference>
<proteinExistence type="inferred from homology"/>
<dbReference type="PANTHER" id="PTHR13774:SF17">
    <property type="entry name" value="PHENAZINE BIOSYNTHESIS-LIKE DOMAIN-CONTAINING PROTEIN"/>
    <property type="match status" value="1"/>
</dbReference>
<gene>
    <name evidence="4" type="ORF">ikelab_01450</name>
</gene>
<organism evidence="4 5">
    <name type="scientific">Lactococcus garvieae</name>
    <dbReference type="NCBI Taxonomy" id="1363"/>
    <lineage>
        <taxon>Bacteria</taxon>
        <taxon>Bacillati</taxon>
        <taxon>Bacillota</taxon>
        <taxon>Bacilli</taxon>
        <taxon>Lactobacillales</taxon>
        <taxon>Streptococcaceae</taxon>
        <taxon>Lactococcus</taxon>
    </lineage>
</organism>
<evidence type="ECO:0000313" key="5">
    <source>
        <dbReference type="Proteomes" id="UP000504756"/>
    </source>
</evidence>
<name>A0A6L2ZTP8_9LACT</name>
<dbReference type="PIRSF" id="PIRSF016184">
    <property type="entry name" value="PhzC_PhzF"/>
    <property type="match status" value="1"/>
</dbReference>
<comment type="similarity">
    <text evidence="1">Belongs to the PhzF family.</text>
</comment>
<dbReference type="RefSeq" id="WP_176489889.1">
    <property type="nucleotide sequence ID" value="NZ_BLXU01000001.1"/>
</dbReference>
<dbReference type="InterPro" id="IPR003719">
    <property type="entry name" value="Phenazine_PhzF-like"/>
</dbReference>
<accession>A0A6L2ZTP8</accession>
<dbReference type="Pfam" id="PF02567">
    <property type="entry name" value="PhzC-PhzF"/>
    <property type="match status" value="1"/>
</dbReference>
<evidence type="ECO:0000256" key="1">
    <source>
        <dbReference type="ARBA" id="ARBA00008270"/>
    </source>
</evidence>
<dbReference type="PANTHER" id="PTHR13774">
    <property type="entry name" value="PHENAZINE BIOSYNTHESIS PROTEIN"/>
    <property type="match status" value="1"/>
</dbReference>
<dbReference type="SUPFAM" id="SSF54506">
    <property type="entry name" value="Diaminopimelate epimerase-like"/>
    <property type="match status" value="1"/>
</dbReference>